<evidence type="ECO:0000313" key="2">
    <source>
        <dbReference type="Proteomes" id="UP000059847"/>
    </source>
</evidence>
<proteinExistence type="predicted"/>
<keyword evidence="2" id="KW-1185">Reference proteome</keyword>
<dbReference type="AlphaFoldDB" id="A0A0M3V979"/>
<organism evidence="1 2">
    <name type="scientific">Psychrobacter urativorans</name>
    <dbReference type="NCBI Taxonomy" id="45610"/>
    <lineage>
        <taxon>Bacteria</taxon>
        <taxon>Pseudomonadati</taxon>
        <taxon>Pseudomonadota</taxon>
        <taxon>Gammaproteobacteria</taxon>
        <taxon>Moraxellales</taxon>
        <taxon>Moraxellaceae</taxon>
        <taxon>Psychrobacter</taxon>
    </lineage>
</organism>
<dbReference type="KEGG" id="pur:AOC03_09065"/>
<dbReference type="EMBL" id="CP012678">
    <property type="protein sequence ID" value="ALF60167.1"/>
    <property type="molecule type" value="Genomic_DNA"/>
</dbReference>
<name>A0A0M3V979_9GAMM</name>
<sequence>MTEKAKNSIETTEIKAEQNHEELSLKLFELCLKIKSLNDNHINLTPYELSLIKSGLMFLADFTYQQSLEDTDETQYYEDFDLQFVEIWKNIHNTESGQRH</sequence>
<evidence type="ECO:0000313" key="1">
    <source>
        <dbReference type="EMBL" id="ALF60167.1"/>
    </source>
</evidence>
<dbReference type="Proteomes" id="UP000059847">
    <property type="component" value="Chromosome"/>
</dbReference>
<reference evidence="1 2" key="1">
    <citation type="submission" date="2015-09" db="EMBL/GenBank/DDBJ databases">
        <title>Complete genome of Psychrobacter urativorans R10.10B.</title>
        <authorList>
            <person name="See-Too W.S."/>
            <person name="Chan K.G."/>
        </authorList>
    </citation>
    <scope>NUCLEOTIDE SEQUENCE [LARGE SCALE GENOMIC DNA]</scope>
    <source>
        <strain evidence="1 2">R10.10B</strain>
    </source>
</reference>
<protein>
    <submittedName>
        <fullName evidence="1">Uncharacterized protein</fullName>
    </submittedName>
</protein>
<gene>
    <name evidence="1" type="ORF">AOC03_09065</name>
</gene>
<accession>A0A0M3V979</accession>